<protein>
    <recommendedName>
        <fullName evidence="5">Deoxyhypusine synthase</fullName>
    </recommendedName>
</protein>
<dbReference type="PANTHER" id="PTHR11703">
    <property type="entry name" value="DEOXYHYPUSINE SYNTHASE"/>
    <property type="match status" value="1"/>
</dbReference>
<organism evidence="3 4">
    <name type="scientific">Cardiosporidium cionae</name>
    <dbReference type="NCBI Taxonomy" id="476202"/>
    <lineage>
        <taxon>Eukaryota</taxon>
        <taxon>Sar</taxon>
        <taxon>Alveolata</taxon>
        <taxon>Apicomplexa</taxon>
        <taxon>Aconoidasida</taxon>
        <taxon>Nephromycida</taxon>
        <taxon>Cardiosporidium</taxon>
    </lineage>
</organism>
<dbReference type="SUPFAM" id="SSF52467">
    <property type="entry name" value="DHS-like NAD/FAD-binding domain"/>
    <property type="match status" value="1"/>
</dbReference>
<accession>A0ABQ7J917</accession>
<keyword evidence="2" id="KW-0520">NAD</keyword>
<dbReference type="InterPro" id="IPR029035">
    <property type="entry name" value="DHS-like_NAD/FAD-binding_dom"/>
</dbReference>
<dbReference type="EMBL" id="JADAQX010000371">
    <property type="protein sequence ID" value="KAF8820490.1"/>
    <property type="molecule type" value="Genomic_DNA"/>
</dbReference>
<sequence>MSLPTTFDLELQLPKEAVLLDSQPVGKDAVPVCGINFDEDITLDRFCESFLTSGFQATNLGLAIDEIRRMIKWRLSDEPVDKDDIGTSFEDPSVRAKTKYEQKDILLKNATHNNDTDWILTPSKLIDRLGKEINNENSLYYWCHVNNIPVYCPGITDGSLGDNLYFHAYRNPGLVLDVIQDIKMINDTAVKCKKSGMIILGGGLPKHHTCNANLMRNGADFAVYINTGQEFDGSDSGARPDEAISWGKIRPDAEPVKVCADASIVFPIVVAATFCKELKSSLSVKECGIQK</sequence>
<comment type="caution">
    <text evidence="3">The sequence shown here is derived from an EMBL/GenBank/DDBJ whole genome shotgun (WGS) entry which is preliminary data.</text>
</comment>
<dbReference type="Proteomes" id="UP000823046">
    <property type="component" value="Unassembled WGS sequence"/>
</dbReference>
<dbReference type="Pfam" id="PF01916">
    <property type="entry name" value="DS"/>
    <property type="match status" value="1"/>
</dbReference>
<dbReference type="InterPro" id="IPR036982">
    <property type="entry name" value="Deoxyhypusine_synthase_sf"/>
</dbReference>
<evidence type="ECO:0000256" key="2">
    <source>
        <dbReference type="ARBA" id="ARBA00023027"/>
    </source>
</evidence>
<dbReference type="PANTHER" id="PTHR11703:SF0">
    <property type="entry name" value="DEOXYHYPUSINE SYNTHASE"/>
    <property type="match status" value="1"/>
</dbReference>
<keyword evidence="4" id="KW-1185">Reference proteome</keyword>
<evidence type="ECO:0000256" key="1">
    <source>
        <dbReference type="ARBA" id="ARBA00009892"/>
    </source>
</evidence>
<gene>
    <name evidence="3" type="ORF">IE077_000476</name>
</gene>
<evidence type="ECO:0008006" key="5">
    <source>
        <dbReference type="Google" id="ProtNLM"/>
    </source>
</evidence>
<name>A0ABQ7J917_9APIC</name>
<comment type="similarity">
    <text evidence="1">Belongs to the deoxyhypusine synthase family.</text>
</comment>
<evidence type="ECO:0000313" key="3">
    <source>
        <dbReference type="EMBL" id="KAF8820490.1"/>
    </source>
</evidence>
<dbReference type="Gene3D" id="3.40.910.10">
    <property type="entry name" value="Deoxyhypusine synthase"/>
    <property type="match status" value="2"/>
</dbReference>
<evidence type="ECO:0000313" key="4">
    <source>
        <dbReference type="Proteomes" id="UP000823046"/>
    </source>
</evidence>
<dbReference type="InterPro" id="IPR002773">
    <property type="entry name" value="Deoxyhypusine_synthase"/>
</dbReference>
<reference evidence="3 4" key="1">
    <citation type="journal article" date="2020" name="bioRxiv">
        <title>Metabolic contributions of an alphaproteobacterial endosymbiont in the apicomplexan Cardiosporidium cionae.</title>
        <authorList>
            <person name="Hunter E.S."/>
            <person name="Paight C.J."/>
            <person name="Lane C.E."/>
        </authorList>
    </citation>
    <scope>NUCLEOTIDE SEQUENCE [LARGE SCALE GENOMIC DNA]</scope>
    <source>
        <strain evidence="3">ESH_2018</strain>
    </source>
</reference>
<proteinExistence type="inferred from homology"/>